<dbReference type="Gene3D" id="3.80.10.10">
    <property type="entry name" value="Ribonuclease Inhibitor"/>
    <property type="match status" value="8"/>
</dbReference>
<dbReference type="SMART" id="SM00364">
    <property type="entry name" value="LRR_BAC"/>
    <property type="match status" value="9"/>
</dbReference>
<evidence type="ECO:0000313" key="5">
    <source>
        <dbReference type="EMBL" id="KAJ8874122.1"/>
    </source>
</evidence>
<dbReference type="PANTHER" id="PTHR24373:SF275">
    <property type="entry name" value="TIR DOMAIN-CONTAINING PROTEIN"/>
    <property type="match status" value="1"/>
</dbReference>
<dbReference type="Pfam" id="PF13855">
    <property type="entry name" value="LRR_8"/>
    <property type="match status" value="8"/>
</dbReference>
<dbReference type="PROSITE" id="PS51450">
    <property type="entry name" value="LRR"/>
    <property type="match status" value="6"/>
</dbReference>
<dbReference type="EMBL" id="JARBHB010000010">
    <property type="protein sequence ID" value="KAJ8874122.1"/>
    <property type="molecule type" value="Genomic_DNA"/>
</dbReference>
<keyword evidence="2" id="KW-0732">Signal</keyword>
<gene>
    <name evidence="5" type="ORF">PR048_024963</name>
</gene>
<dbReference type="InterPro" id="IPR050328">
    <property type="entry name" value="Dev_Immune_Receptor"/>
</dbReference>
<evidence type="ECO:0000256" key="3">
    <source>
        <dbReference type="ARBA" id="ARBA00022737"/>
    </source>
</evidence>
<dbReference type="InterPro" id="IPR032675">
    <property type="entry name" value="LRR_dom_sf"/>
</dbReference>
<proteinExistence type="predicted"/>
<organism evidence="5 6">
    <name type="scientific">Dryococelus australis</name>
    <dbReference type="NCBI Taxonomy" id="614101"/>
    <lineage>
        <taxon>Eukaryota</taxon>
        <taxon>Metazoa</taxon>
        <taxon>Ecdysozoa</taxon>
        <taxon>Arthropoda</taxon>
        <taxon>Hexapoda</taxon>
        <taxon>Insecta</taxon>
        <taxon>Pterygota</taxon>
        <taxon>Neoptera</taxon>
        <taxon>Polyneoptera</taxon>
        <taxon>Phasmatodea</taxon>
        <taxon>Verophasmatodea</taxon>
        <taxon>Anareolatae</taxon>
        <taxon>Phasmatidae</taxon>
        <taxon>Eurycanthinae</taxon>
        <taxon>Dryococelus</taxon>
    </lineage>
</organism>
<dbReference type="InterPro" id="IPR003591">
    <property type="entry name" value="Leu-rich_rpt_typical-subtyp"/>
</dbReference>
<dbReference type="PANTHER" id="PTHR24373">
    <property type="entry name" value="SLIT RELATED LEUCINE-RICH REPEAT NEURONAL PROTEIN"/>
    <property type="match status" value="1"/>
</dbReference>
<evidence type="ECO:0008006" key="7">
    <source>
        <dbReference type="Google" id="ProtNLM"/>
    </source>
</evidence>
<accession>A0ABQ9GQ06</accession>
<feature type="region of interest" description="Disordered" evidence="4">
    <location>
        <begin position="44"/>
        <end position="64"/>
    </location>
</feature>
<dbReference type="Proteomes" id="UP001159363">
    <property type="component" value="Chromosome 9"/>
</dbReference>
<evidence type="ECO:0000313" key="6">
    <source>
        <dbReference type="Proteomes" id="UP001159363"/>
    </source>
</evidence>
<evidence type="ECO:0000256" key="2">
    <source>
        <dbReference type="ARBA" id="ARBA00022729"/>
    </source>
</evidence>
<dbReference type="SMART" id="SM00365">
    <property type="entry name" value="LRR_SD22"/>
    <property type="match status" value="7"/>
</dbReference>
<dbReference type="SMART" id="SM00369">
    <property type="entry name" value="LRR_TYP"/>
    <property type="match status" value="30"/>
</dbReference>
<keyword evidence="3" id="KW-0677">Repeat</keyword>
<keyword evidence="6" id="KW-1185">Reference proteome</keyword>
<keyword evidence="1" id="KW-0433">Leucine-rich repeat</keyword>
<name>A0ABQ9GQ06_9NEOP</name>
<sequence length="1181" mass="133092">MRAVDCGHLRNGIEEHWIWEAPRCQPPHLSQRFVTITGESWEVSPSTAHLRPKGPSWWRGRGGSPTQFSPPLPTALRSWRRLPRLSVPELPSDALEQVDIIDSGLEVLENDSLHGREVAFLRFMSNKLQYLDQEVFSSMATVIMSLDLSYNELDEVPFESLQYVRRLDWLNLHSNYITHIDTATRHGWSLAKSSLTTLFLGENELTDLPQYRGGNLSPSALPGCRRLAWLNLDGNKLTSLEPGTLPLTLQTLSVSRNLLMKFPAETLDGMHNLAWLSLRGNYIETVPGYNFPHKKHLDKLDLGENVIEVLSSTMFNNSLTVDDFNLDYNFIKSIPPQAFGGMNVGRLYLSYNRLSSIDHRAFVGLGHTLEFLDMEHNDLQHVPKALKLLKRLNYLYISYNNITTVAKDAFEGFAASLRALSLAGNFLRSIPKESLVDCRSLTYFNIGYNKIEAISAEDLEWAVSLETLFLQSNRITSLGESTFSGTPVLREMSLSFNKLRKVDPLTFTEISKNLQSIELSFGVDNEHLLSDILKPLKHLQWLSLDNNNLVEIASNTLYSFGKLQYLDLEYSRLNSISSELLNGDIHEYLRDVRLSFNNIETIESDSFSSMNNLQTVVLINNKLKSLATHAFDNIQNLVTIDMSENIISSIAPRSFFNLPKILRLNLQYNNLSEFSLNAFYNVTSVYMPVTLNLSHNNISHLHPSDTGSVVYMKGLDISHNRIQEVPVNFLQQFADSIRRLDLGYNVIRNLNQMAFGTLGLLEELMVESNNVSDISKDAFRGVESLQVLDMSYNRIEQLQVQQFSNLRKLRIVNLSGNKIRSLPRDAFAGTRLEHLNLSGNDIVAMPSSALEPVGATLRRLDLSQNHVEHLDGTMFPGIARLVHLNLSTNHLTVLPDDVFTVLRRLVRLDLSGNALQARYPELLSGLHRLRHLGLAAAGLKEAPWLSLPSLVSLDLSGNLLHDVPGEAVSTLARLQELWLSGNQLASVPAGAWRHMPVLRVLALSNNPIKASSHPPSCCLIITKGSFAGLGRLQELSVRDLPLMQRFDADTLTSLPALTHLDIQTWPDIERFRFRLGNVLSSVPSLRSLAVDVKERELKDQLLGTFDSRLQFLDIGGEGLHTVDGEALEGIGNNHELVLRIRGTQVMPPCPFCHQEKEKCPDKTHWKHPPWFPIVRKIWGLR</sequence>
<evidence type="ECO:0000256" key="1">
    <source>
        <dbReference type="ARBA" id="ARBA00022614"/>
    </source>
</evidence>
<comment type="caution">
    <text evidence="5">The sequence shown here is derived from an EMBL/GenBank/DDBJ whole genome shotgun (WGS) entry which is preliminary data.</text>
</comment>
<dbReference type="InterPro" id="IPR001611">
    <property type="entry name" value="Leu-rich_rpt"/>
</dbReference>
<protein>
    <recommendedName>
        <fullName evidence="7">Chaoptin</fullName>
    </recommendedName>
</protein>
<evidence type="ECO:0000256" key="4">
    <source>
        <dbReference type="SAM" id="MobiDB-lite"/>
    </source>
</evidence>
<reference evidence="5 6" key="1">
    <citation type="submission" date="2023-02" db="EMBL/GenBank/DDBJ databases">
        <title>LHISI_Scaffold_Assembly.</title>
        <authorList>
            <person name="Stuart O.P."/>
            <person name="Cleave R."/>
            <person name="Magrath M.J.L."/>
            <person name="Mikheyev A.S."/>
        </authorList>
    </citation>
    <scope>NUCLEOTIDE SEQUENCE [LARGE SCALE GENOMIC DNA]</scope>
    <source>
        <strain evidence="5">Daus_M_001</strain>
        <tissue evidence="5">Leg muscle</tissue>
    </source>
</reference>
<dbReference type="SUPFAM" id="SSF52058">
    <property type="entry name" value="L domain-like"/>
    <property type="match status" value="4"/>
</dbReference>